<protein>
    <recommendedName>
        <fullName evidence="10">C6 zinc finger domain containing protein</fullName>
    </recommendedName>
</protein>
<dbReference type="PANTHER" id="PTHR37534:SF40">
    <property type="entry name" value="ZN(2)-C6 FUNGAL-TYPE DOMAIN-CONTAINING PROTEIN"/>
    <property type="match status" value="1"/>
</dbReference>
<comment type="caution">
    <text evidence="8">The sequence shown here is derived from an EMBL/GenBank/DDBJ whole genome shotgun (WGS) entry which is preliminary data.</text>
</comment>
<accession>A0ABP0BF68</accession>
<dbReference type="Proteomes" id="UP001642405">
    <property type="component" value="Unassembled WGS sequence"/>
</dbReference>
<dbReference type="PANTHER" id="PTHR37534">
    <property type="entry name" value="TRANSCRIPTIONAL ACTIVATOR PROTEIN UGA3"/>
    <property type="match status" value="1"/>
</dbReference>
<evidence type="ECO:0000313" key="9">
    <source>
        <dbReference type="Proteomes" id="UP001642405"/>
    </source>
</evidence>
<feature type="compositionally biased region" description="Low complexity" evidence="7">
    <location>
        <begin position="269"/>
        <end position="280"/>
    </location>
</feature>
<organism evidence="8 9">
    <name type="scientific">Sporothrix curviconia</name>
    <dbReference type="NCBI Taxonomy" id="1260050"/>
    <lineage>
        <taxon>Eukaryota</taxon>
        <taxon>Fungi</taxon>
        <taxon>Dikarya</taxon>
        <taxon>Ascomycota</taxon>
        <taxon>Pezizomycotina</taxon>
        <taxon>Sordariomycetes</taxon>
        <taxon>Sordariomycetidae</taxon>
        <taxon>Ophiostomatales</taxon>
        <taxon>Ophiostomataceae</taxon>
        <taxon>Sporothrix</taxon>
    </lineage>
</organism>
<evidence type="ECO:0000256" key="3">
    <source>
        <dbReference type="ARBA" id="ARBA00023015"/>
    </source>
</evidence>
<keyword evidence="9" id="KW-1185">Reference proteome</keyword>
<keyword evidence="2" id="KW-0862">Zinc</keyword>
<dbReference type="Pfam" id="PF11951">
    <property type="entry name" value="Fungal_trans_2"/>
    <property type="match status" value="1"/>
</dbReference>
<evidence type="ECO:0000256" key="1">
    <source>
        <dbReference type="ARBA" id="ARBA00004123"/>
    </source>
</evidence>
<keyword evidence="4" id="KW-0238">DNA-binding</keyword>
<evidence type="ECO:0000256" key="4">
    <source>
        <dbReference type="ARBA" id="ARBA00023125"/>
    </source>
</evidence>
<evidence type="ECO:0000313" key="8">
    <source>
        <dbReference type="EMBL" id="CAK7218274.1"/>
    </source>
</evidence>
<reference evidence="8 9" key="1">
    <citation type="submission" date="2024-01" db="EMBL/GenBank/DDBJ databases">
        <authorList>
            <person name="Allen C."/>
            <person name="Tagirdzhanova G."/>
        </authorList>
    </citation>
    <scope>NUCLEOTIDE SEQUENCE [LARGE SCALE GENOMIC DNA]</scope>
</reference>
<evidence type="ECO:0000256" key="7">
    <source>
        <dbReference type="SAM" id="MobiDB-lite"/>
    </source>
</evidence>
<evidence type="ECO:0000256" key="2">
    <source>
        <dbReference type="ARBA" id="ARBA00022833"/>
    </source>
</evidence>
<comment type="subcellular location">
    <subcellularLocation>
        <location evidence="1">Nucleus</location>
    </subcellularLocation>
</comment>
<sequence>MGQLRGSAGGGSHGGRALDMGEGSASDGIDDMYSISNIYHMGGTSNDGEREYLNSPDEILFMQVFVDEVAVWMDSFDRDKHFSRIIPFMALKSTMMLNAFLACGVKHLTLINEAYKDDKALFYYDTATTQLLRSLQNPDRDIVECATTAVVLNVYEVMSEKPNERMNHIAGARALIRECGWDARSTGIGSACFWLNIGMEVLSCLAFNFPTAWKPDEWGLDTSFADPPSNSKASENSSTNANIGQHDGKKPNIRDKHGKGDKAIKTEQSAPATTSLTAPTDGGDEEVWVHRIFYIVAKIANFRASVTPLHEPSPQDEQVRQQDRFEKWKQLKRLCAIWNRDCPRSMRPFSYLFPAQDPSSSSIFPNIW</sequence>
<feature type="region of interest" description="Disordered" evidence="7">
    <location>
        <begin position="1"/>
        <end position="20"/>
    </location>
</feature>
<evidence type="ECO:0000256" key="6">
    <source>
        <dbReference type="ARBA" id="ARBA00023242"/>
    </source>
</evidence>
<dbReference type="InterPro" id="IPR021858">
    <property type="entry name" value="Fun_TF"/>
</dbReference>
<proteinExistence type="predicted"/>
<keyword evidence="5" id="KW-0804">Transcription</keyword>
<keyword evidence="3" id="KW-0805">Transcription regulation</keyword>
<feature type="region of interest" description="Disordered" evidence="7">
    <location>
        <begin position="223"/>
        <end position="281"/>
    </location>
</feature>
<name>A0ABP0BF68_9PEZI</name>
<evidence type="ECO:0008006" key="10">
    <source>
        <dbReference type="Google" id="ProtNLM"/>
    </source>
</evidence>
<feature type="compositionally biased region" description="Polar residues" evidence="7">
    <location>
        <begin position="228"/>
        <end position="243"/>
    </location>
</feature>
<dbReference type="EMBL" id="CAWUHB010000015">
    <property type="protein sequence ID" value="CAK7218274.1"/>
    <property type="molecule type" value="Genomic_DNA"/>
</dbReference>
<evidence type="ECO:0000256" key="5">
    <source>
        <dbReference type="ARBA" id="ARBA00023163"/>
    </source>
</evidence>
<feature type="compositionally biased region" description="Basic and acidic residues" evidence="7">
    <location>
        <begin position="246"/>
        <end position="265"/>
    </location>
</feature>
<gene>
    <name evidence="8" type="ORF">SCUCBS95973_003429</name>
</gene>
<keyword evidence="6" id="KW-0539">Nucleus</keyword>